<evidence type="ECO:0000313" key="2">
    <source>
        <dbReference type="Proteomes" id="UP000515276"/>
    </source>
</evidence>
<dbReference type="AlphaFoldDB" id="A0A7G5DK25"/>
<sequence>MKVENGVSHFFESARTSPQAGKSANPSNAFAAILGEKLQAAAGNTASASPVATHDAKQYDFTHMSRNELLETVNGLIRSGNLTLDETSPLLGMMGSSPLLKVNYDGKPLENGDAPTNVFARIQEGIEGARSRNETASVARLERAAEALMKFQEPGITVRA</sequence>
<keyword evidence="2" id="KW-1185">Reference proteome</keyword>
<protein>
    <submittedName>
        <fullName evidence="1">Uncharacterized protein</fullName>
    </submittedName>
</protein>
<dbReference type="Proteomes" id="UP000515276">
    <property type="component" value="Chromosome"/>
</dbReference>
<dbReference type="RefSeq" id="WP_182368142.1">
    <property type="nucleotide sequence ID" value="NZ_CP059139.1"/>
</dbReference>
<name>A0A7G5DK25_9PSED</name>
<accession>A0A7G5DK25</accession>
<reference evidence="1 2" key="1">
    <citation type="journal article" date="2020" name="G3 (Bethesda)">
        <title>CeMbio - The Caenorhabditis elegans Microbiome Resource.</title>
        <authorList>
            <person name="Dirksen P."/>
            <person name="Assie A."/>
            <person name="Zimmermann J."/>
            <person name="Zhang F."/>
            <person name="Tietje A.M."/>
            <person name="Marsh S.A."/>
            <person name="Felix M.A."/>
            <person name="Shapira M."/>
            <person name="Kaleta C."/>
            <person name="Schulenburg H."/>
            <person name="Samuel B."/>
        </authorList>
    </citation>
    <scope>NUCLEOTIDE SEQUENCE [LARGE SCALE GENOMIC DNA]</scope>
    <source>
        <strain evidence="1 2">MSPm1</strain>
    </source>
</reference>
<dbReference type="EMBL" id="CP059139">
    <property type="protein sequence ID" value="QMV62100.1"/>
    <property type="molecule type" value="Genomic_DNA"/>
</dbReference>
<evidence type="ECO:0000313" key="1">
    <source>
        <dbReference type="EMBL" id="QMV62100.1"/>
    </source>
</evidence>
<proteinExistence type="predicted"/>
<gene>
    <name evidence="1" type="ORF">HS968_18980</name>
</gene>
<organism evidence="1 2">
    <name type="scientific">Pseudomonas berkeleyensis</name>
    <dbReference type="NCBI Taxonomy" id="2726956"/>
    <lineage>
        <taxon>Bacteria</taxon>
        <taxon>Pseudomonadati</taxon>
        <taxon>Pseudomonadota</taxon>
        <taxon>Gammaproteobacteria</taxon>
        <taxon>Pseudomonadales</taxon>
        <taxon>Pseudomonadaceae</taxon>
        <taxon>Pseudomonas</taxon>
    </lineage>
</organism>